<feature type="non-terminal residue" evidence="2">
    <location>
        <position position="1"/>
    </location>
</feature>
<accession>A0A3N4HAF8</accession>
<sequence>ELPGWIEKHRRIINETHPDVNIPKPVRRIEKKANGDTETALEYIDLAKYGYQTSSANPLSTNDAPLTITSELVRSLVAQNDPNPSGASASIPVQHISPPIPDISNSDQALDPGLFTPASNQMLSSGEPPRKKRKRTAQDDFRLAENDRIRDYLYRSYHQALPTQYPLVVGKLHLPSKTAVEKQLRKVNKRWHLPAGLTIADLHKASRSKDLIKRIDLALSEGTLYIA</sequence>
<dbReference type="AlphaFoldDB" id="A0A3N4HAF8"/>
<dbReference type="EMBL" id="ML120290">
    <property type="protein sequence ID" value="RPA70536.1"/>
    <property type="molecule type" value="Genomic_DNA"/>
</dbReference>
<feature type="compositionally biased region" description="Polar residues" evidence="1">
    <location>
        <begin position="78"/>
        <end position="88"/>
    </location>
</feature>
<protein>
    <submittedName>
        <fullName evidence="2">Uncharacterized protein</fullName>
    </submittedName>
</protein>
<gene>
    <name evidence="2" type="ORF">BJ508DRAFT_337098</name>
</gene>
<organism evidence="2 3">
    <name type="scientific">Ascobolus immersus RN42</name>
    <dbReference type="NCBI Taxonomy" id="1160509"/>
    <lineage>
        <taxon>Eukaryota</taxon>
        <taxon>Fungi</taxon>
        <taxon>Dikarya</taxon>
        <taxon>Ascomycota</taxon>
        <taxon>Pezizomycotina</taxon>
        <taxon>Pezizomycetes</taxon>
        <taxon>Pezizales</taxon>
        <taxon>Ascobolaceae</taxon>
        <taxon>Ascobolus</taxon>
    </lineage>
</organism>
<proteinExistence type="predicted"/>
<evidence type="ECO:0000256" key="1">
    <source>
        <dbReference type="SAM" id="MobiDB-lite"/>
    </source>
</evidence>
<feature type="region of interest" description="Disordered" evidence="1">
    <location>
        <begin position="78"/>
        <end position="138"/>
    </location>
</feature>
<keyword evidence="3" id="KW-1185">Reference proteome</keyword>
<reference evidence="2 3" key="1">
    <citation type="journal article" date="2018" name="Nat. Ecol. Evol.">
        <title>Pezizomycetes genomes reveal the molecular basis of ectomycorrhizal truffle lifestyle.</title>
        <authorList>
            <person name="Murat C."/>
            <person name="Payen T."/>
            <person name="Noel B."/>
            <person name="Kuo A."/>
            <person name="Morin E."/>
            <person name="Chen J."/>
            <person name="Kohler A."/>
            <person name="Krizsan K."/>
            <person name="Balestrini R."/>
            <person name="Da Silva C."/>
            <person name="Montanini B."/>
            <person name="Hainaut M."/>
            <person name="Levati E."/>
            <person name="Barry K.W."/>
            <person name="Belfiori B."/>
            <person name="Cichocki N."/>
            <person name="Clum A."/>
            <person name="Dockter R.B."/>
            <person name="Fauchery L."/>
            <person name="Guy J."/>
            <person name="Iotti M."/>
            <person name="Le Tacon F."/>
            <person name="Lindquist E.A."/>
            <person name="Lipzen A."/>
            <person name="Malagnac F."/>
            <person name="Mello A."/>
            <person name="Molinier V."/>
            <person name="Miyauchi S."/>
            <person name="Poulain J."/>
            <person name="Riccioni C."/>
            <person name="Rubini A."/>
            <person name="Sitrit Y."/>
            <person name="Splivallo R."/>
            <person name="Traeger S."/>
            <person name="Wang M."/>
            <person name="Zifcakova L."/>
            <person name="Wipf D."/>
            <person name="Zambonelli A."/>
            <person name="Paolocci F."/>
            <person name="Nowrousian M."/>
            <person name="Ottonello S."/>
            <person name="Baldrian P."/>
            <person name="Spatafora J.W."/>
            <person name="Henrissat B."/>
            <person name="Nagy L.G."/>
            <person name="Aury J.M."/>
            <person name="Wincker P."/>
            <person name="Grigoriev I.V."/>
            <person name="Bonfante P."/>
            <person name="Martin F.M."/>
        </authorList>
    </citation>
    <scope>NUCLEOTIDE SEQUENCE [LARGE SCALE GENOMIC DNA]</scope>
    <source>
        <strain evidence="2 3">RN42</strain>
    </source>
</reference>
<dbReference type="Proteomes" id="UP000275078">
    <property type="component" value="Unassembled WGS sequence"/>
</dbReference>
<evidence type="ECO:0000313" key="2">
    <source>
        <dbReference type="EMBL" id="RPA70536.1"/>
    </source>
</evidence>
<evidence type="ECO:0000313" key="3">
    <source>
        <dbReference type="Proteomes" id="UP000275078"/>
    </source>
</evidence>
<name>A0A3N4HAF8_ASCIM</name>